<dbReference type="SMART" id="SM00342">
    <property type="entry name" value="HTH_ARAC"/>
    <property type="match status" value="1"/>
</dbReference>
<keyword evidence="8" id="KW-0238">DNA-binding</keyword>
<evidence type="ECO:0000256" key="3">
    <source>
        <dbReference type="ARBA" id="ARBA00022679"/>
    </source>
</evidence>
<dbReference type="Gene3D" id="3.40.10.10">
    <property type="entry name" value="DNA Methylphosphotriester Repair Domain"/>
    <property type="match status" value="1"/>
</dbReference>
<evidence type="ECO:0000256" key="8">
    <source>
        <dbReference type="ARBA" id="ARBA00023125"/>
    </source>
</evidence>
<dbReference type="RefSeq" id="WP_377470645.1">
    <property type="nucleotide sequence ID" value="NZ_JBHLWN010000049.1"/>
</dbReference>
<evidence type="ECO:0000259" key="12">
    <source>
        <dbReference type="PROSITE" id="PS01124"/>
    </source>
</evidence>
<keyword evidence="14" id="KW-1185">Reference proteome</keyword>
<dbReference type="PIRSF" id="PIRSF000408">
    <property type="entry name" value="Alkyltransferas_AdaA"/>
    <property type="match status" value="1"/>
</dbReference>
<keyword evidence="11" id="KW-0234">DNA repair</keyword>
<dbReference type="Proteomes" id="UP001589776">
    <property type="component" value="Unassembled WGS sequence"/>
</dbReference>
<evidence type="ECO:0000256" key="11">
    <source>
        <dbReference type="ARBA" id="ARBA00023204"/>
    </source>
</evidence>
<dbReference type="PANTHER" id="PTHR43280">
    <property type="entry name" value="ARAC-FAMILY TRANSCRIPTIONAL REGULATOR"/>
    <property type="match status" value="1"/>
</dbReference>
<keyword evidence="7" id="KW-0805">Transcription regulation</keyword>
<keyword evidence="6" id="KW-0862">Zinc</keyword>
<dbReference type="InterPro" id="IPR016220">
    <property type="entry name" value="Me-P-triester_DNA_alkyl-Trfase"/>
</dbReference>
<dbReference type="InterPro" id="IPR009057">
    <property type="entry name" value="Homeodomain-like_sf"/>
</dbReference>
<dbReference type="InterPro" id="IPR004026">
    <property type="entry name" value="Ada_DNA_repair_Zn-bd"/>
</dbReference>
<name>A0ABV6DL53_9BACL</name>
<reference evidence="13 14" key="1">
    <citation type="submission" date="2024-09" db="EMBL/GenBank/DDBJ databases">
        <authorList>
            <person name="Sun Q."/>
            <person name="Mori K."/>
        </authorList>
    </citation>
    <scope>NUCLEOTIDE SEQUENCE [LARGE SCALE GENOMIC DNA]</scope>
    <source>
        <strain evidence="13 14">CCM 7759</strain>
    </source>
</reference>
<evidence type="ECO:0000256" key="1">
    <source>
        <dbReference type="ARBA" id="ARBA00001947"/>
    </source>
</evidence>
<evidence type="ECO:0000256" key="2">
    <source>
        <dbReference type="ARBA" id="ARBA00022603"/>
    </source>
</evidence>
<keyword evidence="9" id="KW-0010">Activator</keyword>
<dbReference type="EMBL" id="JBHLWN010000049">
    <property type="protein sequence ID" value="MFC0213352.1"/>
    <property type="molecule type" value="Genomic_DNA"/>
</dbReference>
<dbReference type="SUPFAM" id="SSF57884">
    <property type="entry name" value="Ada DNA repair protein, N-terminal domain (N-Ada 10)"/>
    <property type="match status" value="1"/>
</dbReference>
<evidence type="ECO:0000256" key="10">
    <source>
        <dbReference type="ARBA" id="ARBA00023163"/>
    </source>
</evidence>
<accession>A0ABV6DL53</accession>
<dbReference type="Pfam" id="PF02805">
    <property type="entry name" value="Ada_Zn_binding"/>
    <property type="match status" value="1"/>
</dbReference>
<dbReference type="PROSITE" id="PS00041">
    <property type="entry name" value="HTH_ARAC_FAMILY_1"/>
    <property type="match status" value="1"/>
</dbReference>
<dbReference type="PANTHER" id="PTHR43280:SF28">
    <property type="entry name" value="HTH-TYPE TRANSCRIPTIONAL ACTIVATOR RHAS"/>
    <property type="match status" value="1"/>
</dbReference>
<evidence type="ECO:0000313" key="13">
    <source>
        <dbReference type="EMBL" id="MFC0213352.1"/>
    </source>
</evidence>
<evidence type="ECO:0000313" key="14">
    <source>
        <dbReference type="Proteomes" id="UP001589776"/>
    </source>
</evidence>
<evidence type="ECO:0000256" key="5">
    <source>
        <dbReference type="ARBA" id="ARBA00022763"/>
    </source>
</evidence>
<feature type="domain" description="HTH araC/xylS-type" evidence="12">
    <location>
        <begin position="81"/>
        <end position="179"/>
    </location>
</feature>
<evidence type="ECO:0000256" key="4">
    <source>
        <dbReference type="ARBA" id="ARBA00022723"/>
    </source>
</evidence>
<keyword evidence="4" id="KW-0479">Metal-binding</keyword>
<keyword evidence="2" id="KW-0489">Methyltransferase</keyword>
<dbReference type="Pfam" id="PF12833">
    <property type="entry name" value="HTH_18"/>
    <property type="match status" value="1"/>
</dbReference>
<dbReference type="SUPFAM" id="SSF46689">
    <property type="entry name" value="Homeodomain-like"/>
    <property type="match status" value="2"/>
</dbReference>
<proteinExistence type="predicted"/>
<keyword evidence="10" id="KW-0804">Transcription</keyword>
<dbReference type="InterPro" id="IPR018062">
    <property type="entry name" value="HTH_AraC-typ_CS"/>
</dbReference>
<gene>
    <name evidence="13" type="ORF">ACFFK0_12960</name>
</gene>
<dbReference type="PROSITE" id="PS01124">
    <property type="entry name" value="HTH_ARAC_FAMILY_2"/>
    <property type="match status" value="1"/>
</dbReference>
<protein>
    <submittedName>
        <fullName evidence="13">Bifunctional transcriptional activator/DNA repair enzyme AdaA</fullName>
    </submittedName>
</protein>
<evidence type="ECO:0000256" key="7">
    <source>
        <dbReference type="ARBA" id="ARBA00023015"/>
    </source>
</evidence>
<dbReference type="Gene3D" id="1.10.10.60">
    <property type="entry name" value="Homeodomain-like"/>
    <property type="match status" value="2"/>
</dbReference>
<comment type="caution">
    <text evidence="13">The sequence shown here is derived from an EMBL/GenBank/DDBJ whole genome shotgun (WGS) entry which is preliminary data.</text>
</comment>
<keyword evidence="3" id="KW-0808">Transferase</keyword>
<evidence type="ECO:0000256" key="6">
    <source>
        <dbReference type="ARBA" id="ARBA00022833"/>
    </source>
</evidence>
<dbReference type="InterPro" id="IPR018060">
    <property type="entry name" value="HTH_AraC"/>
</dbReference>
<sequence length="192" mass="21760">MEITEKIWQAIVQCDPAYDGRFIYAVLTTGICCRPSCKSRAPKKENVRLFPDADQACRAGFRPCKRCRPCRQDSPMEEWIALIAEYIDNNFDKPLTLETLSNFAHSSPYHLLRSFKRLRGMTPGEYIQRTRINKAKELLTASDRKIADIGSTVGLPNPPHFITVFKKLTGCTPAGFRSSYRGEPRAAQRSAD</sequence>
<keyword evidence="5" id="KW-0227">DNA damage</keyword>
<evidence type="ECO:0000256" key="9">
    <source>
        <dbReference type="ARBA" id="ARBA00023159"/>
    </source>
</evidence>
<organism evidence="13 14">
    <name type="scientific">Paenibacillus chartarius</name>
    <dbReference type="NCBI Taxonomy" id="747481"/>
    <lineage>
        <taxon>Bacteria</taxon>
        <taxon>Bacillati</taxon>
        <taxon>Bacillota</taxon>
        <taxon>Bacilli</taxon>
        <taxon>Bacillales</taxon>
        <taxon>Paenibacillaceae</taxon>
        <taxon>Paenibacillus</taxon>
    </lineage>
</organism>
<dbReference type="InterPro" id="IPR035451">
    <property type="entry name" value="Ada-like_dom_sf"/>
</dbReference>
<comment type="cofactor">
    <cofactor evidence="1">
        <name>Zn(2+)</name>
        <dbReference type="ChEBI" id="CHEBI:29105"/>
    </cofactor>
</comment>